<protein>
    <submittedName>
        <fullName evidence="6">Transcriptional regulator GcvA</fullName>
    </submittedName>
</protein>
<dbReference type="Gene3D" id="1.10.10.10">
    <property type="entry name" value="Winged helix-like DNA-binding domain superfamily/Winged helix DNA-binding domain"/>
    <property type="match status" value="1"/>
</dbReference>
<dbReference type="InterPro" id="IPR058163">
    <property type="entry name" value="LysR-type_TF_proteobact-type"/>
</dbReference>
<dbReference type="InterPro" id="IPR005119">
    <property type="entry name" value="LysR_subst-bd"/>
</dbReference>
<dbReference type="Proteomes" id="UP000281343">
    <property type="component" value="Unassembled WGS sequence"/>
</dbReference>
<dbReference type="PANTHER" id="PTHR30537:SF26">
    <property type="entry name" value="GLYCINE CLEAVAGE SYSTEM TRANSCRIPTIONAL ACTIVATOR"/>
    <property type="match status" value="1"/>
</dbReference>
<dbReference type="OrthoDB" id="9813056at2"/>
<keyword evidence="2" id="KW-0805">Transcription regulation</keyword>
<dbReference type="InterPro" id="IPR036388">
    <property type="entry name" value="WH-like_DNA-bd_sf"/>
</dbReference>
<evidence type="ECO:0000313" key="7">
    <source>
        <dbReference type="Proteomes" id="UP000281343"/>
    </source>
</evidence>
<reference evidence="6 7" key="1">
    <citation type="submission" date="2018-10" db="EMBL/GenBank/DDBJ databases">
        <authorList>
            <person name="Jung H.S."/>
            <person name="Jeon C.O."/>
        </authorList>
    </citation>
    <scope>NUCLEOTIDE SEQUENCE [LARGE SCALE GENOMIC DNA]</scope>
    <source>
        <strain evidence="6 7">MA-7-27</strain>
    </source>
</reference>
<dbReference type="FunFam" id="1.10.10.10:FF:000038">
    <property type="entry name" value="Glycine cleavage system transcriptional activator"/>
    <property type="match status" value="1"/>
</dbReference>
<accession>A0A3L9Y458</accession>
<dbReference type="NCBIfam" id="NF008352">
    <property type="entry name" value="PRK11139.1"/>
    <property type="match status" value="1"/>
</dbReference>
<evidence type="ECO:0000256" key="4">
    <source>
        <dbReference type="ARBA" id="ARBA00023163"/>
    </source>
</evidence>
<gene>
    <name evidence="6" type="primary">gcvA</name>
    <name evidence="6" type="ORF">D9R08_01300</name>
</gene>
<dbReference type="PANTHER" id="PTHR30537">
    <property type="entry name" value="HTH-TYPE TRANSCRIPTIONAL REGULATOR"/>
    <property type="match status" value="1"/>
</dbReference>
<dbReference type="RefSeq" id="WP_121896193.1">
    <property type="nucleotide sequence ID" value="NZ_RCNT01000001.1"/>
</dbReference>
<name>A0A3L9Y458_9RHOB</name>
<dbReference type="GO" id="GO:0006351">
    <property type="term" value="P:DNA-templated transcription"/>
    <property type="evidence" value="ECO:0007669"/>
    <property type="project" value="TreeGrafter"/>
</dbReference>
<dbReference type="CDD" id="cd08432">
    <property type="entry name" value="PBP2_GcdR_TrpI_HvrB_AmpR_like"/>
    <property type="match status" value="1"/>
</dbReference>
<organism evidence="6 7">
    <name type="scientific">Rhodophyticola porphyridii</name>
    <dbReference type="NCBI Taxonomy" id="1852017"/>
    <lineage>
        <taxon>Bacteria</taxon>
        <taxon>Pseudomonadati</taxon>
        <taxon>Pseudomonadota</taxon>
        <taxon>Alphaproteobacteria</taxon>
        <taxon>Rhodobacterales</taxon>
        <taxon>Roseobacteraceae</taxon>
        <taxon>Rhodophyticola</taxon>
    </lineage>
</organism>
<evidence type="ECO:0000256" key="2">
    <source>
        <dbReference type="ARBA" id="ARBA00023015"/>
    </source>
</evidence>
<dbReference type="EMBL" id="RCNT01000001">
    <property type="protein sequence ID" value="RMA43601.1"/>
    <property type="molecule type" value="Genomic_DNA"/>
</dbReference>
<dbReference type="Gene3D" id="3.40.190.10">
    <property type="entry name" value="Periplasmic binding protein-like II"/>
    <property type="match status" value="2"/>
</dbReference>
<evidence type="ECO:0000259" key="5">
    <source>
        <dbReference type="PROSITE" id="PS50931"/>
    </source>
</evidence>
<proteinExistence type="inferred from homology"/>
<evidence type="ECO:0000313" key="6">
    <source>
        <dbReference type="EMBL" id="RMA43601.1"/>
    </source>
</evidence>
<keyword evidence="4" id="KW-0804">Transcription</keyword>
<dbReference type="InterPro" id="IPR000847">
    <property type="entry name" value="LysR_HTH_N"/>
</dbReference>
<comment type="caution">
    <text evidence="6">The sequence shown here is derived from an EMBL/GenBank/DDBJ whole genome shotgun (WGS) entry which is preliminary data.</text>
</comment>
<evidence type="ECO:0000256" key="3">
    <source>
        <dbReference type="ARBA" id="ARBA00023125"/>
    </source>
</evidence>
<dbReference type="Pfam" id="PF03466">
    <property type="entry name" value="LysR_substrate"/>
    <property type="match status" value="1"/>
</dbReference>
<feature type="domain" description="HTH lysR-type" evidence="5">
    <location>
        <begin position="6"/>
        <end position="63"/>
    </location>
</feature>
<dbReference type="GO" id="GO:0003700">
    <property type="term" value="F:DNA-binding transcription factor activity"/>
    <property type="evidence" value="ECO:0007669"/>
    <property type="project" value="InterPro"/>
</dbReference>
<dbReference type="PROSITE" id="PS50931">
    <property type="entry name" value="HTH_LYSR"/>
    <property type="match status" value="1"/>
</dbReference>
<sequence length="316" mass="34833">MSDRLPPLTALRAFDAAARHMSFAKAAEELSVTPAALSFQIKSLEEHLGAPLFRRLNRAVELTAAGKTLAAGTEQSFEGLRLAWRNVTRAQEENTLTVTAGPAFTAKWLAPRLFHFVQAHPEIELRFSATLRIMDFDRDDVDVAIRFGMGGRNDDGLYSKPIIQDWVTPMMHPVLAEKYPDPESLAHAPLLDQEDTRFLKPPLDWPAWFRAAGLSAPPDISAHFNQADHAIDAAAAGGGVILGRVSLSERDLLEGRLVMPFPLALTTEAHYRFVCPHGTETRPQVAAFLAWLEAEAQSLLAYREGREFISAADVSV</sequence>
<dbReference type="SUPFAM" id="SSF46785">
    <property type="entry name" value="Winged helix' DNA-binding domain"/>
    <property type="match status" value="1"/>
</dbReference>
<evidence type="ECO:0000256" key="1">
    <source>
        <dbReference type="ARBA" id="ARBA00009437"/>
    </source>
</evidence>
<dbReference type="AlphaFoldDB" id="A0A3L9Y458"/>
<dbReference type="PRINTS" id="PR00039">
    <property type="entry name" value="HTHLYSR"/>
</dbReference>
<comment type="similarity">
    <text evidence="1">Belongs to the LysR transcriptional regulatory family.</text>
</comment>
<dbReference type="GO" id="GO:0043565">
    <property type="term" value="F:sequence-specific DNA binding"/>
    <property type="evidence" value="ECO:0007669"/>
    <property type="project" value="TreeGrafter"/>
</dbReference>
<dbReference type="Pfam" id="PF00126">
    <property type="entry name" value="HTH_1"/>
    <property type="match status" value="1"/>
</dbReference>
<keyword evidence="7" id="KW-1185">Reference proteome</keyword>
<keyword evidence="3" id="KW-0238">DNA-binding</keyword>
<dbReference type="SUPFAM" id="SSF53850">
    <property type="entry name" value="Periplasmic binding protein-like II"/>
    <property type="match status" value="1"/>
</dbReference>
<dbReference type="InterPro" id="IPR036390">
    <property type="entry name" value="WH_DNA-bd_sf"/>
</dbReference>